<dbReference type="AlphaFoldDB" id="A0A3B0YL60"/>
<proteinExistence type="predicted"/>
<name>A0A3B0YL60_9ZZZZ</name>
<evidence type="ECO:0000313" key="1">
    <source>
        <dbReference type="EMBL" id="VAW69106.1"/>
    </source>
</evidence>
<reference evidence="1" key="1">
    <citation type="submission" date="2018-06" db="EMBL/GenBank/DDBJ databases">
        <authorList>
            <person name="Zhirakovskaya E."/>
        </authorList>
    </citation>
    <scope>NUCLEOTIDE SEQUENCE</scope>
</reference>
<protein>
    <submittedName>
        <fullName evidence="1">Uncharacterized protein</fullName>
    </submittedName>
</protein>
<gene>
    <name evidence="1" type="ORF">MNBD_GAMMA09-3351</name>
</gene>
<sequence>MVQIDIVKNREAMHSASGRVCYCTEIDRENIVCYGLSFLDHFIDADWVRHK</sequence>
<dbReference type="EMBL" id="UOFI01000145">
    <property type="protein sequence ID" value="VAW69106.1"/>
    <property type="molecule type" value="Genomic_DNA"/>
</dbReference>
<organism evidence="1">
    <name type="scientific">hydrothermal vent metagenome</name>
    <dbReference type="NCBI Taxonomy" id="652676"/>
    <lineage>
        <taxon>unclassified sequences</taxon>
        <taxon>metagenomes</taxon>
        <taxon>ecological metagenomes</taxon>
    </lineage>
</organism>
<accession>A0A3B0YL60</accession>